<feature type="compositionally biased region" description="Basic residues" evidence="1">
    <location>
        <begin position="1"/>
        <end position="14"/>
    </location>
</feature>
<sequence>MSRARIRKNPHRRRRDYEKKKLLRDLCASVDQQDAQADGTGPAATALPSNKDASGPETAFTADQKTPASEPKQRSKPRKVPDRHYYDRPDKMERQYLGFQRRITSVVDNKIAQGSVALDKWKRDASVFMGKFKSKGEEEREMMKRDLNRVRDFHGIRLGFLENRIDKLNNRVKEVRKQYQELKN</sequence>
<reference evidence="2 3" key="1">
    <citation type="submission" date="2017-06" db="EMBL/GenBank/DDBJ databases">
        <title>Comparative genomic analysis of Ambrosia Fusariam Clade fungi.</title>
        <authorList>
            <person name="Stajich J.E."/>
            <person name="Carrillo J."/>
            <person name="Kijimoto T."/>
            <person name="Eskalen A."/>
            <person name="O'Donnell K."/>
            <person name="Kasson M."/>
        </authorList>
    </citation>
    <scope>NUCLEOTIDE SEQUENCE [LARGE SCALE GENOMIC DNA]</scope>
    <source>
        <strain evidence="2">UCR3666</strain>
    </source>
</reference>
<name>A0A3M2RXU0_9HYPO</name>
<feature type="region of interest" description="Disordered" evidence="1">
    <location>
        <begin position="28"/>
        <end position="89"/>
    </location>
</feature>
<feature type="compositionally biased region" description="Basic and acidic residues" evidence="1">
    <location>
        <begin position="79"/>
        <end position="89"/>
    </location>
</feature>
<feature type="region of interest" description="Disordered" evidence="1">
    <location>
        <begin position="1"/>
        <end position="20"/>
    </location>
</feature>
<dbReference type="Proteomes" id="UP000277212">
    <property type="component" value="Unassembled WGS sequence"/>
</dbReference>
<evidence type="ECO:0000313" key="2">
    <source>
        <dbReference type="EMBL" id="RMJ10090.1"/>
    </source>
</evidence>
<comment type="caution">
    <text evidence="2">The sequence shown here is derived from an EMBL/GenBank/DDBJ whole genome shotgun (WGS) entry which is preliminary data.</text>
</comment>
<evidence type="ECO:0000256" key="1">
    <source>
        <dbReference type="SAM" id="MobiDB-lite"/>
    </source>
</evidence>
<evidence type="ECO:0000313" key="3">
    <source>
        <dbReference type="Proteomes" id="UP000277212"/>
    </source>
</evidence>
<keyword evidence="3" id="KW-1185">Reference proteome</keyword>
<accession>A0A3M2RXU0</accession>
<protein>
    <submittedName>
        <fullName evidence="2">Uncharacterized protein</fullName>
    </submittedName>
</protein>
<dbReference type="OrthoDB" id="5102879at2759"/>
<dbReference type="AlphaFoldDB" id="A0A3M2RXU0"/>
<dbReference type="EMBL" id="NKUJ01000216">
    <property type="protein sequence ID" value="RMJ10090.1"/>
    <property type="molecule type" value="Genomic_DNA"/>
</dbReference>
<organism evidence="2 3">
    <name type="scientific">Fusarium kuroshium</name>
    <dbReference type="NCBI Taxonomy" id="2010991"/>
    <lineage>
        <taxon>Eukaryota</taxon>
        <taxon>Fungi</taxon>
        <taxon>Dikarya</taxon>
        <taxon>Ascomycota</taxon>
        <taxon>Pezizomycotina</taxon>
        <taxon>Sordariomycetes</taxon>
        <taxon>Hypocreomycetidae</taxon>
        <taxon>Hypocreales</taxon>
        <taxon>Nectriaceae</taxon>
        <taxon>Fusarium</taxon>
        <taxon>Fusarium solani species complex</taxon>
    </lineage>
</organism>
<gene>
    <name evidence="2" type="ORF">CDV36_010301</name>
</gene>
<proteinExistence type="predicted"/>